<organism evidence="1 2">
    <name type="scientific">Populus deltoides</name>
    <name type="common">Eastern poplar</name>
    <name type="synonym">Eastern cottonwood</name>
    <dbReference type="NCBI Taxonomy" id="3696"/>
    <lineage>
        <taxon>Eukaryota</taxon>
        <taxon>Viridiplantae</taxon>
        <taxon>Streptophyta</taxon>
        <taxon>Embryophyta</taxon>
        <taxon>Tracheophyta</taxon>
        <taxon>Spermatophyta</taxon>
        <taxon>Magnoliopsida</taxon>
        <taxon>eudicotyledons</taxon>
        <taxon>Gunneridae</taxon>
        <taxon>Pentapetalae</taxon>
        <taxon>rosids</taxon>
        <taxon>fabids</taxon>
        <taxon>Malpighiales</taxon>
        <taxon>Salicaceae</taxon>
        <taxon>Saliceae</taxon>
        <taxon>Populus</taxon>
    </lineage>
</organism>
<keyword evidence="2" id="KW-1185">Reference proteome</keyword>
<sequence>MLPTWQFMQDFCRMFKVIFVGMGVGRTCLPFQLDLVSMAHSIFFDMGEFRNAVSLIAFDKARSNSLCQGYVILRLVFHSFNSVLHQIGLSAATRFTRTCIGA</sequence>
<gene>
    <name evidence="1" type="ORF">H0E87_030195</name>
</gene>
<dbReference type="Proteomes" id="UP000807159">
    <property type="component" value="Chromosome 19"/>
</dbReference>
<reference evidence="1" key="1">
    <citation type="journal article" date="2021" name="J. Hered.">
        <title>Genome Assembly of Salicaceae Populus deltoides (Eastern Cottonwood) I-69 Based on Nanopore Sequencing and Hi-C Technologies.</title>
        <authorList>
            <person name="Bai S."/>
            <person name="Wu H."/>
            <person name="Zhang J."/>
            <person name="Pan Z."/>
            <person name="Zhao W."/>
            <person name="Li Z."/>
            <person name="Tong C."/>
        </authorList>
    </citation>
    <scope>NUCLEOTIDE SEQUENCE</scope>
    <source>
        <tissue evidence="1">Leaf</tissue>
    </source>
</reference>
<comment type="caution">
    <text evidence="1">The sequence shown here is derived from an EMBL/GenBank/DDBJ whole genome shotgun (WGS) entry which is preliminary data.</text>
</comment>
<dbReference type="AlphaFoldDB" id="A0A8T2WJK8"/>
<protein>
    <submittedName>
        <fullName evidence="1">Uncharacterized protein</fullName>
    </submittedName>
</protein>
<name>A0A8T2WJK8_POPDE</name>
<evidence type="ECO:0000313" key="2">
    <source>
        <dbReference type="Proteomes" id="UP000807159"/>
    </source>
</evidence>
<accession>A0A8T2WJK8</accession>
<proteinExistence type="predicted"/>
<evidence type="ECO:0000313" key="1">
    <source>
        <dbReference type="EMBL" id="KAH8479887.1"/>
    </source>
</evidence>
<dbReference type="EMBL" id="JACEGQ020000019">
    <property type="protein sequence ID" value="KAH8479887.1"/>
    <property type="molecule type" value="Genomic_DNA"/>
</dbReference>